<keyword evidence="1" id="KW-0472">Membrane</keyword>
<feature type="transmembrane region" description="Helical" evidence="1">
    <location>
        <begin position="30"/>
        <end position="47"/>
    </location>
</feature>
<dbReference type="AlphaFoldDB" id="A0A162QHQ8"/>
<reference evidence="2 3" key="1">
    <citation type="submission" date="2016-04" db="EMBL/GenBank/DDBJ databases">
        <title>Genome sequence of Clostridium magnum DSM 2767.</title>
        <authorList>
            <person name="Poehlein A."/>
            <person name="Uhlig R."/>
            <person name="Fischer R."/>
            <person name="Bahl H."/>
            <person name="Daniel R."/>
        </authorList>
    </citation>
    <scope>NUCLEOTIDE SEQUENCE [LARGE SCALE GENOMIC DNA]</scope>
    <source>
        <strain evidence="2 3">DSM 2767</strain>
    </source>
</reference>
<keyword evidence="1" id="KW-1133">Transmembrane helix</keyword>
<evidence type="ECO:0000313" key="3">
    <source>
        <dbReference type="Proteomes" id="UP000076603"/>
    </source>
</evidence>
<dbReference type="OrthoDB" id="2086946at2"/>
<comment type="caution">
    <text evidence="2">The sequence shown here is derived from an EMBL/GenBank/DDBJ whole genome shotgun (WGS) entry which is preliminary data.</text>
</comment>
<feature type="transmembrane region" description="Helical" evidence="1">
    <location>
        <begin position="59"/>
        <end position="80"/>
    </location>
</feature>
<dbReference type="Proteomes" id="UP000076603">
    <property type="component" value="Unassembled WGS sequence"/>
</dbReference>
<proteinExistence type="predicted"/>
<dbReference type="RefSeq" id="WP_066630998.1">
    <property type="nucleotide sequence ID" value="NZ_FQXL01000014.1"/>
</dbReference>
<dbReference type="Pfam" id="PF20040">
    <property type="entry name" value="DUF6442"/>
    <property type="match status" value="1"/>
</dbReference>
<feature type="transmembrane region" description="Helical" evidence="1">
    <location>
        <begin position="86"/>
        <end position="112"/>
    </location>
</feature>
<keyword evidence="1" id="KW-0812">Transmembrane</keyword>
<protein>
    <submittedName>
        <fullName evidence="2">Uncharacterized protein</fullName>
    </submittedName>
</protein>
<dbReference type="PATRIC" id="fig|1121326.3.peg.6260"/>
<dbReference type="InterPro" id="IPR045620">
    <property type="entry name" value="DUF6442"/>
</dbReference>
<name>A0A162QHQ8_9CLOT</name>
<dbReference type="EMBL" id="LWAE01000017">
    <property type="protein sequence ID" value="KZL88539.1"/>
    <property type="molecule type" value="Genomic_DNA"/>
</dbReference>
<accession>A0A162QHQ8</accession>
<evidence type="ECO:0000256" key="1">
    <source>
        <dbReference type="SAM" id="Phobius"/>
    </source>
</evidence>
<sequence>MNKDEILEKSRKENKDEREQYIGKAANENSYLAVIIVFSTLSIILFVQNLLTGKAFADYRVFSLALLIGMSGQTGTLYYYHRDDKVFLISTILEIIGAISCLASIIGTGMGWF</sequence>
<evidence type="ECO:0000313" key="2">
    <source>
        <dbReference type="EMBL" id="KZL88539.1"/>
    </source>
</evidence>
<gene>
    <name evidence="2" type="ORF">CLMAG_61940</name>
</gene>
<organism evidence="2 3">
    <name type="scientific">Clostridium magnum DSM 2767</name>
    <dbReference type="NCBI Taxonomy" id="1121326"/>
    <lineage>
        <taxon>Bacteria</taxon>
        <taxon>Bacillati</taxon>
        <taxon>Bacillota</taxon>
        <taxon>Clostridia</taxon>
        <taxon>Eubacteriales</taxon>
        <taxon>Clostridiaceae</taxon>
        <taxon>Clostridium</taxon>
    </lineage>
</organism>
<keyword evidence="3" id="KW-1185">Reference proteome</keyword>